<organism evidence="1 2">
    <name type="scientific">candidate division WWE3 bacterium CG08_land_8_20_14_0_20_43_13</name>
    <dbReference type="NCBI Taxonomy" id="1975087"/>
    <lineage>
        <taxon>Bacteria</taxon>
        <taxon>Katanobacteria</taxon>
    </lineage>
</organism>
<dbReference type="EMBL" id="PEYW01000017">
    <property type="protein sequence ID" value="PIS20911.1"/>
    <property type="molecule type" value="Genomic_DNA"/>
</dbReference>
<reference evidence="2" key="1">
    <citation type="submission" date="2017-09" db="EMBL/GenBank/DDBJ databases">
        <title>Depth-based differentiation of microbial function through sediment-hosted aquifers and enrichment of novel symbionts in the deep terrestrial subsurface.</title>
        <authorList>
            <person name="Probst A.J."/>
            <person name="Ladd B."/>
            <person name="Jarett J.K."/>
            <person name="Geller-Mcgrath D.E."/>
            <person name="Sieber C.M.K."/>
            <person name="Emerson J.B."/>
            <person name="Anantharaman K."/>
            <person name="Thomas B.C."/>
            <person name="Malmstrom R."/>
            <person name="Stieglmeier M."/>
            <person name="Klingl A."/>
            <person name="Woyke T."/>
            <person name="Ryan C.M."/>
            <person name="Banfield J.F."/>
        </authorList>
    </citation>
    <scope>NUCLEOTIDE SEQUENCE [LARGE SCALE GENOMIC DNA]</scope>
</reference>
<sequence>MELTSFPKELRRFAEFLTQRDLKFEDIRVNTSETETTQVISFKHHQKLPADLPPGYAFVGGAARNVVLAEFGDAVMSPRDIDVVSIAEWFPDLSLKDELSRKIMPDDYKYGYGVREEDLNTLFSNRDFTINQVVVGGDRVYITGEALNDLKDKVVRPSFYERDRWRLSSQDAFEDYDDDPSGYAGAEESTSKTNLYGVRPRLVMKAVRLWAEYKEMYNEGEIGNIEEWQWNFENIPLFDMALGLNKAYQLGDAVSARFYWWLVQQGTVTPETMGKDCRELALNIRCRMKYEGRTPFDFDNKDLNQDPKQNEPRLEEYVDSNEFYSALTSLAQIRGGLAGELSFD</sequence>
<dbReference type="Proteomes" id="UP000231414">
    <property type="component" value="Unassembled WGS sequence"/>
</dbReference>
<dbReference type="AlphaFoldDB" id="A0A2H0X7T2"/>
<comment type="caution">
    <text evidence="1">The sequence shown here is derived from an EMBL/GenBank/DDBJ whole genome shotgun (WGS) entry which is preliminary data.</text>
</comment>
<proteinExistence type="predicted"/>
<evidence type="ECO:0000313" key="1">
    <source>
        <dbReference type="EMBL" id="PIS20911.1"/>
    </source>
</evidence>
<evidence type="ECO:0000313" key="2">
    <source>
        <dbReference type="Proteomes" id="UP000231414"/>
    </source>
</evidence>
<protein>
    <recommendedName>
        <fullName evidence="3">Poly A polymerase head domain-containing protein</fullName>
    </recommendedName>
</protein>
<gene>
    <name evidence="1" type="ORF">COT52_01300</name>
</gene>
<name>A0A2H0X7T2_UNCKA</name>
<accession>A0A2H0X7T2</accession>
<evidence type="ECO:0008006" key="3">
    <source>
        <dbReference type="Google" id="ProtNLM"/>
    </source>
</evidence>